<organism evidence="9 10">
    <name type="scientific">Actinomyces slackii</name>
    <dbReference type="NCBI Taxonomy" id="52774"/>
    <lineage>
        <taxon>Bacteria</taxon>
        <taxon>Bacillati</taxon>
        <taxon>Actinomycetota</taxon>
        <taxon>Actinomycetes</taxon>
        <taxon>Actinomycetales</taxon>
        <taxon>Actinomycetaceae</taxon>
        <taxon>Actinomyces</taxon>
    </lineage>
</organism>
<dbReference type="GO" id="GO:0005886">
    <property type="term" value="C:plasma membrane"/>
    <property type="evidence" value="ECO:0007669"/>
    <property type="project" value="UniProtKB-SubCell"/>
</dbReference>
<evidence type="ECO:0000256" key="4">
    <source>
        <dbReference type="ARBA" id="ARBA00022692"/>
    </source>
</evidence>
<evidence type="ECO:0000256" key="3">
    <source>
        <dbReference type="ARBA" id="ARBA00022475"/>
    </source>
</evidence>
<evidence type="ECO:0000313" key="9">
    <source>
        <dbReference type="EMBL" id="VEG75269.1"/>
    </source>
</evidence>
<proteinExistence type="inferred from homology"/>
<dbReference type="KEGG" id="asla:NCTC11923_01929"/>
<feature type="transmembrane region" description="Helical" evidence="7">
    <location>
        <begin position="96"/>
        <end position="115"/>
    </location>
</feature>
<keyword evidence="4 7" id="KW-0812">Transmembrane</keyword>
<keyword evidence="3" id="KW-1003">Cell membrane</keyword>
<dbReference type="STRING" id="1278298.GCA_000428685_00363"/>
<evidence type="ECO:0000259" key="8">
    <source>
        <dbReference type="Pfam" id="PF00892"/>
    </source>
</evidence>
<feature type="transmembrane region" description="Helical" evidence="7">
    <location>
        <begin position="206"/>
        <end position="223"/>
    </location>
</feature>
<name>A0A3S4TDA8_9ACTO</name>
<evidence type="ECO:0000256" key="2">
    <source>
        <dbReference type="ARBA" id="ARBA00007362"/>
    </source>
</evidence>
<dbReference type="Pfam" id="PF00892">
    <property type="entry name" value="EamA"/>
    <property type="match status" value="2"/>
</dbReference>
<dbReference type="InterPro" id="IPR037185">
    <property type="entry name" value="EmrE-like"/>
</dbReference>
<gene>
    <name evidence="9" type="ORF">NCTC11923_01929</name>
</gene>
<keyword evidence="6 7" id="KW-0472">Membrane</keyword>
<dbReference type="PANTHER" id="PTHR42920">
    <property type="entry name" value="OS03G0707200 PROTEIN-RELATED"/>
    <property type="match status" value="1"/>
</dbReference>
<evidence type="ECO:0000256" key="7">
    <source>
        <dbReference type="SAM" id="Phobius"/>
    </source>
</evidence>
<evidence type="ECO:0000313" key="10">
    <source>
        <dbReference type="Proteomes" id="UP000276899"/>
    </source>
</evidence>
<evidence type="ECO:0000256" key="5">
    <source>
        <dbReference type="ARBA" id="ARBA00022989"/>
    </source>
</evidence>
<feature type="transmembrane region" description="Helical" evidence="7">
    <location>
        <begin position="235"/>
        <end position="254"/>
    </location>
</feature>
<feature type="transmembrane region" description="Helical" evidence="7">
    <location>
        <begin position="260"/>
        <end position="278"/>
    </location>
</feature>
<keyword evidence="10" id="KW-1185">Reference proteome</keyword>
<dbReference type="SUPFAM" id="SSF103481">
    <property type="entry name" value="Multidrug resistance efflux transporter EmrE"/>
    <property type="match status" value="2"/>
</dbReference>
<feature type="transmembrane region" description="Helical" evidence="7">
    <location>
        <begin position="122"/>
        <end position="141"/>
    </location>
</feature>
<dbReference type="Proteomes" id="UP000276899">
    <property type="component" value="Chromosome"/>
</dbReference>
<feature type="transmembrane region" description="Helical" evidence="7">
    <location>
        <begin position="67"/>
        <end position="84"/>
    </location>
</feature>
<feature type="transmembrane region" description="Helical" evidence="7">
    <location>
        <begin position="7"/>
        <end position="27"/>
    </location>
</feature>
<feature type="transmembrane region" description="Helical" evidence="7">
    <location>
        <begin position="147"/>
        <end position="167"/>
    </location>
</feature>
<feature type="transmembrane region" description="Helical" evidence="7">
    <location>
        <begin position="174"/>
        <end position="194"/>
    </location>
</feature>
<keyword evidence="5 7" id="KW-1133">Transmembrane helix</keyword>
<reference evidence="9 10" key="1">
    <citation type="submission" date="2018-12" db="EMBL/GenBank/DDBJ databases">
        <authorList>
            <consortium name="Pathogen Informatics"/>
        </authorList>
    </citation>
    <scope>NUCLEOTIDE SEQUENCE [LARGE SCALE GENOMIC DNA]</scope>
    <source>
        <strain evidence="9 10">NCTC11923</strain>
    </source>
</reference>
<feature type="domain" description="EamA" evidence="8">
    <location>
        <begin position="146"/>
        <end position="277"/>
    </location>
</feature>
<protein>
    <submittedName>
        <fullName evidence="9">Predicted permease, DMT superfamily</fullName>
    </submittedName>
</protein>
<sequence>MARLTSLLPAAAMLAVTAMWGSTFFMLKDALDHVATGDFLAMRFTIAAIGGLALAGRRLARLTRRQVLSGLGAGVIYGLAQLAQTEGIRFTEASTAGFVTAVYVVLTPLLGLLLLRTRVGPTTAMAAVLAIIGIGVLSLRGFDVSPGVLLCLLSAVGYALHIMVLGLRSRGADALALAAVQMVAIAALCWVGALPGGVHVPATWQVWGPLLWMAIASGLLAILGQTWAQARMSAARAAVLMSMEPVWSAFFAILLGGESLTWRMVIGGGLVITAMLLSELGPAVRADRLVRRAAGAGPPRD</sequence>
<feature type="transmembrane region" description="Helical" evidence="7">
    <location>
        <begin position="39"/>
        <end position="55"/>
    </location>
</feature>
<accession>A0A3S4TDA8</accession>
<dbReference type="InterPro" id="IPR051258">
    <property type="entry name" value="Diverse_Substrate_Transporter"/>
</dbReference>
<evidence type="ECO:0000256" key="1">
    <source>
        <dbReference type="ARBA" id="ARBA00004651"/>
    </source>
</evidence>
<comment type="similarity">
    <text evidence="2">Belongs to the EamA transporter family.</text>
</comment>
<dbReference type="EMBL" id="LR134363">
    <property type="protein sequence ID" value="VEG75269.1"/>
    <property type="molecule type" value="Genomic_DNA"/>
</dbReference>
<feature type="domain" description="EamA" evidence="8">
    <location>
        <begin position="12"/>
        <end position="138"/>
    </location>
</feature>
<evidence type="ECO:0000256" key="6">
    <source>
        <dbReference type="ARBA" id="ARBA00023136"/>
    </source>
</evidence>
<comment type="subcellular location">
    <subcellularLocation>
        <location evidence="1">Cell membrane</location>
        <topology evidence="1">Multi-pass membrane protein</topology>
    </subcellularLocation>
</comment>
<dbReference type="RefSeq" id="WP_051281323.1">
    <property type="nucleotide sequence ID" value="NZ_CBCRWE010000008.1"/>
</dbReference>
<dbReference type="InterPro" id="IPR000620">
    <property type="entry name" value="EamA_dom"/>
</dbReference>
<dbReference type="PANTHER" id="PTHR42920:SF5">
    <property type="entry name" value="EAMA DOMAIN-CONTAINING PROTEIN"/>
    <property type="match status" value="1"/>
</dbReference>
<dbReference type="AlphaFoldDB" id="A0A3S4TDA8"/>